<feature type="region of interest" description="Disordered" evidence="1">
    <location>
        <begin position="1"/>
        <end position="85"/>
    </location>
</feature>
<keyword evidence="3" id="KW-1185">Reference proteome</keyword>
<evidence type="ECO:0000313" key="2">
    <source>
        <dbReference type="EMBL" id="KAJ6263538.1"/>
    </source>
</evidence>
<feature type="compositionally biased region" description="Low complexity" evidence="1">
    <location>
        <begin position="17"/>
        <end position="37"/>
    </location>
</feature>
<evidence type="ECO:0000313" key="3">
    <source>
        <dbReference type="Proteomes" id="UP001221413"/>
    </source>
</evidence>
<dbReference type="Proteomes" id="UP001221413">
    <property type="component" value="Unassembled WGS sequence"/>
</dbReference>
<organism evidence="2 3">
    <name type="scientific">Drechslerella dactyloides</name>
    <name type="common">Nematode-trapping fungus</name>
    <name type="synonym">Arthrobotrys dactyloides</name>
    <dbReference type="NCBI Taxonomy" id="74499"/>
    <lineage>
        <taxon>Eukaryota</taxon>
        <taxon>Fungi</taxon>
        <taxon>Dikarya</taxon>
        <taxon>Ascomycota</taxon>
        <taxon>Pezizomycotina</taxon>
        <taxon>Orbiliomycetes</taxon>
        <taxon>Orbiliales</taxon>
        <taxon>Orbiliaceae</taxon>
        <taxon>Drechslerella</taxon>
    </lineage>
</organism>
<dbReference type="InterPro" id="IPR015943">
    <property type="entry name" value="WD40/YVTN_repeat-like_dom_sf"/>
</dbReference>
<feature type="compositionally biased region" description="Basic and acidic residues" evidence="1">
    <location>
        <begin position="75"/>
        <end position="85"/>
    </location>
</feature>
<name>A0AAD6J329_DREDA</name>
<protein>
    <submittedName>
        <fullName evidence="2">Uncharacterized protein</fullName>
    </submittedName>
</protein>
<feature type="compositionally biased region" description="Polar residues" evidence="1">
    <location>
        <begin position="379"/>
        <end position="401"/>
    </location>
</feature>
<evidence type="ECO:0000256" key="1">
    <source>
        <dbReference type="SAM" id="MobiDB-lite"/>
    </source>
</evidence>
<feature type="region of interest" description="Disordered" evidence="1">
    <location>
        <begin position="294"/>
        <end position="345"/>
    </location>
</feature>
<feature type="region of interest" description="Disordered" evidence="1">
    <location>
        <begin position="118"/>
        <end position="157"/>
    </location>
</feature>
<sequence>MRASGLHVTTRGDLEGSDLGTGSSSSISSQQTLPSVSDSSITAPDDAFDPRADLGSYSRGFEDERQPYPKYRNVPKFEDKSDLSKYHPIYRSHKYIKSQLPGPHPGINLHDPAAPANMEYDVYGPGSALPTPPPAPTGGPYNHPAENQPPSQQQQQQPIAPEYGYNQIYGYFGPGDLTNIKERNFPPPGMKLPKLTSRAKQPERRVRFKLEPVEEDALDAPIPCDPINCPEARLALENARLPHALISEPSSSTGTSTSHGAVYRRYHKAESTSTAVPGLEGAYYPTSYLDREYGQSSGKTLNFSNPSSTRNSGTPCSGSSSAEASVVRNQRRAGTAANRSRYYPPRPAAHIAEVEGDNEFPAPSDPRHLSRSLAGLDISLSTTSPGSHLSPHQNFSNSDPSWSGHDRLGRNEGVAHASDLTPDSATKKSKDIFKKLLGGRSSRPLDTNVYPLIPKSEYNQPVRYANFESRKEWAFVAISPDARTIVGVCDRDCFTTYSMELAGESAGIKMTVCGEFVAGLCGYVTLWYVDVANLDATYIITLEQLQVFDHHNGRKVYEWSSDKSVAAENFTSIVFANSGLELCAGLTNGTIQFHFIPADNQDYDPDDITFHRGDPRMDIALSSGDYAFTMAFSDDDMQFVCGTQKRMLLVYEFRGATGWELRNKFKFNDWPLIRGRNIPQEPGTHRRISSAIFCPDRRFLFATTTSGRSSAYMRCIDGNKQANCNQSVSHSLPITKKGVCRSAMSPNGKTVALIDGDGTVYRCEFGAGSVLSDKQEFAKLPGTLIPARACWVSWTQRGELLLLDKKGHIRIYDNAAPVIGRSPR</sequence>
<dbReference type="SUPFAM" id="SSF69322">
    <property type="entry name" value="Tricorn protease domain 2"/>
    <property type="match status" value="1"/>
</dbReference>
<feature type="region of interest" description="Disordered" evidence="1">
    <location>
        <begin position="378"/>
        <end position="410"/>
    </location>
</feature>
<gene>
    <name evidence="2" type="ORF">Dda_2102</name>
</gene>
<dbReference type="EMBL" id="JAQGDS010000002">
    <property type="protein sequence ID" value="KAJ6263538.1"/>
    <property type="molecule type" value="Genomic_DNA"/>
</dbReference>
<feature type="compositionally biased region" description="Low complexity" evidence="1">
    <location>
        <begin position="148"/>
        <end position="157"/>
    </location>
</feature>
<dbReference type="Gene3D" id="2.130.10.10">
    <property type="entry name" value="YVTN repeat-like/Quinoprotein amine dehydrogenase"/>
    <property type="match status" value="1"/>
</dbReference>
<feature type="compositionally biased region" description="Polar residues" evidence="1">
    <location>
        <begin position="294"/>
        <end position="323"/>
    </location>
</feature>
<proteinExistence type="predicted"/>
<comment type="caution">
    <text evidence="2">The sequence shown here is derived from an EMBL/GenBank/DDBJ whole genome shotgun (WGS) entry which is preliminary data.</text>
</comment>
<accession>A0AAD6J329</accession>
<reference evidence="2" key="1">
    <citation type="submission" date="2023-01" db="EMBL/GenBank/DDBJ databases">
        <title>The chitinases involved in constricting ring structure development in the nematode-trapping fungus Drechslerella dactyloides.</title>
        <authorList>
            <person name="Wang R."/>
            <person name="Zhang L."/>
            <person name="Tang P."/>
            <person name="Li S."/>
            <person name="Liang L."/>
        </authorList>
    </citation>
    <scope>NUCLEOTIDE SEQUENCE</scope>
    <source>
        <strain evidence="2">YMF1.00031</strain>
    </source>
</reference>
<dbReference type="AlphaFoldDB" id="A0AAD6J329"/>